<dbReference type="SMART" id="SM00530">
    <property type="entry name" value="HTH_XRE"/>
    <property type="match status" value="1"/>
</dbReference>
<dbReference type="Pfam" id="PF00717">
    <property type="entry name" value="Peptidase_S24"/>
    <property type="match status" value="1"/>
</dbReference>
<dbReference type="RefSeq" id="WP_282317109.1">
    <property type="nucleotide sequence ID" value="NZ_JARBWL010000002.1"/>
</dbReference>
<evidence type="ECO:0000313" key="3">
    <source>
        <dbReference type="Proteomes" id="UP001159100"/>
    </source>
</evidence>
<dbReference type="InterPro" id="IPR010982">
    <property type="entry name" value="Lambda_DNA-bd_dom_sf"/>
</dbReference>
<dbReference type="Pfam" id="PF13560">
    <property type="entry name" value="HTH_31"/>
    <property type="match status" value="1"/>
</dbReference>
<dbReference type="PROSITE" id="PS50943">
    <property type="entry name" value="HTH_CROC1"/>
    <property type="match status" value="1"/>
</dbReference>
<dbReference type="InterPro" id="IPR039418">
    <property type="entry name" value="LexA-like"/>
</dbReference>
<dbReference type="CDD" id="cd00093">
    <property type="entry name" value="HTH_XRE"/>
    <property type="match status" value="1"/>
</dbReference>
<reference evidence="2 3" key="1">
    <citation type="submission" date="2023-02" db="EMBL/GenBank/DDBJ databases">
        <title>Pseudomonas chrutzelriedensis sp. nov., a potently antifungal strain isolated from moss.</title>
        <authorList>
            <person name="Schnyder A."/>
            <person name="Kalawong R."/>
            <person name="Eberl L."/>
            <person name="Agnoli K."/>
        </authorList>
    </citation>
    <scope>NUCLEOTIDE SEQUENCE [LARGE SCALE GENOMIC DNA]</scope>
    <source>
        <strain evidence="2 3">681</strain>
    </source>
</reference>
<dbReference type="Gene3D" id="1.10.260.40">
    <property type="entry name" value="lambda repressor-like DNA-binding domains"/>
    <property type="match status" value="1"/>
</dbReference>
<organism evidence="2 3">
    <name type="scientific">Pseudomonas fungipugnans</name>
    <dbReference type="NCBI Taxonomy" id="3024217"/>
    <lineage>
        <taxon>Bacteria</taxon>
        <taxon>Pseudomonadati</taxon>
        <taxon>Pseudomonadota</taxon>
        <taxon>Gammaproteobacteria</taxon>
        <taxon>Pseudomonadales</taxon>
        <taxon>Pseudomonadaceae</taxon>
        <taxon>Pseudomonas</taxon>
    </lineage>
</organism>
<dbReference type="Proteomes" id="UP001159100">
    <property type="component" value="Unassembled WGS sequence"/>
</dbReference>
<accession>A0ABT6QVS9</accession>
<evidence type="ECO:0000313" key="2">
    <source>
        <dbReference type="EMBL" id="MDI2594999.1"/>
    </source>
</evidence>
<evidence type="ECO:0000259" key="1">
    <source>
        <dbReference type="PROSITE" id="PS50943"/>
    </source>
</evidence>
<dbReference type="Gene3D" id="2.10.109.10">
    <property type="entry name" value="Umud Fragment, subunit A"/>
    <property type="match status" value="1"/>
</dbReference>
<gene>
    <name evidence="2" type="ORF">POF45_26770</name>
</gene>
<dbReference type="SUPFAM" id="SSF47413">
    <property type="entry name" value="lambda repressor-like DNA-binding domains"/>
    <property type="match status" value="1"/>
</dbReference>
<dbReference type="InterPro" id="IPR015927">
    <property type="entry name" value="Peptidase_S24_S26A/B/C"/>
</dbReference>
<dbReference type="InterPro" id="IPR036286">
    <property type="entry name" value="LexA/Signal_pep-like_sf"/>
</dbReference>
<keyword evidence="3" id="KW-1185">Reference proteome</keyword>
<dbReference type="EMBL" id="JARBWL010000002">
    <property type="protein sequence ID" value="MDI2594999.1"/>
    <property type="molecule type" value="Genomic_DNA"/>
</dbReference>
<comment type="caution">
    <text evidence="2">The sequence shown here is derived from an EMBL/GenBank/DDBJ whole genome shotgun (WGS) entry which is preliminary data.</text>
</comment>
<dbReference type="CDD" id="cd06529">
    <property type="entry name" value="S24_LexA-like"/>
    <property type="match status" value="1"/>
</dbReference>
<proteinExistence type="predicted"/>
<protein>
    <submittedName>
        <fullName evidence="2">S24 family peptidase</fullName>
    </submittedName>
</protein>
<dbReference type="InterPro" id="IPR001387">
    <property type="entry name" value="Cro/C1-type_HTH"/>
</dbReference>
<feature type="domain" description="HTH cro/C1-type" evidence="1">
    <location>
        <begin position="7"/>
        <end position="61"/>
    </location>
</feature>
<name>A0ABT6QVS9_9PSED</name>
<dbReference type="SUPFAM" id="SSF51306">
    <property type="entry name" value="LexA/Signal peptidase"/>
    <property type="match status" value="1"/>
</dbReference>
<sequence>MDIGKQIRDARKAKGLTLETLANQVDTDTGNLSRLERGLQGASHDLLKRIMSVLDLKLVNSVYDPSMGSGGLLASALEHLITNVELSDQPSLTLKLYPLVEWDKAESWAESPDKLTSGDNKMFLASLENAGENGFWMEVRGDVMTCNGNPSFPEGSRILVQPGAEVISGKYYVVITEGGEQTFRQYIEDAGSKYLRPLNPSYRTVEIFGNCRFIGRVIDTKMTGL</sequence>